<dbReference type="EMBL" id="CABEEP010000001">
    <property type="protein sequence ID" value="VTQ66284.1"/>
    <property type="molecule type" value="Genomic_DNA"/>
</dbReference>
<keyword evidence="2" id="KW-0418">Kinase</keyword>
<reference evidence="2 3" key="1">
    <citation type="submission" date="2019-05" db="EMBL/GenBank/DDBJ databases">
        <authorList>
            <consortium name="Pathogen Informatics"/>
        </authorList>
    </citation>
    <scope>NUCLEOTIDE SEQUENCE [LARGE SCALE GENOMIC DNA]</scope>
    <source>
        <strain evidence="2 3">NCTC12204</strain>
    </source>
</reference>
<name>A0A7Z9DKI1_ENTHR</name>
<dbReference type="AlphaFoldDB" id="A0A7Z9DKI1"/>
<comment type="caution">
    <text evidence="2">The sequence shown here is derived from an EMBL/GenBank/DDBJ whole genome shotgun (WGS) entry which is preliminary data.</text>
</comment>
<dbReference type="InterPro" id="IPR003594">
    <property type="entry name" value="HATPase_dom"/>
</dbReference>
<evidence type="ECO:0000313" key="2">
    <source>
        <dbReference type="EMBL" id="VTQ66284.1"/>
    </source>
</evidence>
<organism evidence="2 3">
    <name type="scientific">Enterococcus hirae</name>
    <dbReference type="NCBI Taxonomy" id="1354"/>
    <lineage>
        <taxon>Bacteria</taxon>
        <taxon>Bacillati</taxon>
        <taxon>Bacillota</taxon>
        <taxon>Bacilli</taxon>
        <taxon>Lactobacillales</taxon>
        <taxon>Enterococcaceae</taxon>
        <taxon>Enterococcus</taxon>
    </lineage>
</organism>
<dbReference type="Pfam" id="PF02518">
    <property type="entry name" value="HATPase_c"/>
    <property type="match status" value="1"/>
</dbReference>
<gene>
    <name evidence="2" type="ORF">NCTC12204_01880</name>
</gene>
<dbReference type="InterPro" id="IPR036890">
    <property type="entry name" value="HATPase_C_sf"/>
</dbReference>
<dbReference type="Gene3D" id="3.30.565.10">
    <property type="entry name" value="Histidine kinase-like ATPase, C-terminal domain"/>
    <property type="match status" value="1"/>
</dbReference>
<feature type="domain" description="Histidine kinase/HSP90-like ATPase" evidence="1">
    <location>
        <begin position="2"/>
        <end position="70"/>
    </location>
</feature>
<dbReference type="Proteomes" id="UP000352698">
    <property type="component" value="Unassembled WGS sequence"/>
</dbReference>
<dbReference type="GO" id="GO:0016301">
    <property type="term" value="F:kinase activity"/>
    <property type="evidence" value="ECO:0007669"/>
    <property type="project" value="UniProtKB-KW"/>
</dbReference>
<dbReference type="SUPFAM" id="SSF55874">
    <property type="entry name" value="ATPase domain of HSP90 chaperone/DNA topoisomerase II/histidine kinase"/>
    <property type="match status" value="1"/>
</dbReference>
<accession>A0A7Z9DKI1</accession>
<proteinExistence type="predicted"/>
<protein>
    <submittedName>
        <fullName evidence="2">Sensor histidine kinase KdpD</fullName>
    </submittedName>
</protein>
<evidence type="ECO:0000313" key="3">
    <source>
        <dbReference type="Proteomes" id="UP000352698"/>
    </source>
</evidence>
<evidence type="ECO:0000259" key="1">
    <source>
        <dbReference type="Pfam" id="PF02518"/>
    </source>
</evidence>
<sequence length="75" mass="8287">MTVSQNGEETRIEIRNKGEIPIEQFQKIQNNLTQPNEVPVDSKNGLGIGLSIVNTIIRAHNGQMEMIADNGETIV</sequence>
<keyword evidence="2" id="KW-0808">Transferase</keyword>